<dbReference type="InterPro" id="IPR022879">
    <property type="entry name" value="V-ATPase_su_B/beta"/>
</dbReference>
<evidence type="ECO:0000256" key="3">
    <source>
        <dbReference type="ARBA" id="ARBA00023065"/>
    </source>
</evidence>
<keyword evidence="7" id="KW-1185">Reference proteome</keyword>
<dbReference type="AlphaFoldDB" id="A0A812JTL2"/>
<comment type="similarity">
    <text evidence="1">Belongs to the ATPase alpha/beta chains family.</text>
</comment>
<comment type="caution">
    <text evidence="6">The sequence shown here is derived from an EMBL/GenBank/DDBJ whole genome shotgun (WGS) entry which is preliminary data.</text>
</comment>
<dbReference type="GO" id="GO:0046034">
    <property type="term" value="P:ATP metabolic process"/>
    <property type="evidence" value="ECO:0007669"/>
    <property type="project" value="InterPro"/>
</dbReference>
<dbReference type="InterPro" id="IPR000194">
    <property type="entry name" value="ATPase_F1/V1/A1_a/bsu_nucl-bd"/>
</dbReference>
<proteinExistence type="inferred from homology"/>
<name>A0A812JTL2_9DINO</name>
<reference evidence="6" key="1">
    <citation type="submission" date="2021-02" db="EMBL/GenBank/DDBJ databases">
        <authorList>
            <person name="Dougan E. K."/>
            <person name="Rhodes N."/>
            <person name="Thang M."/>
            <person name="Chan C."/>
        </authorList>
    </citation>
    <scope>NUCLEOTIDE SEQUENCE</scope>
</reference>
<dbReference type="Pfam" id="PF00006">
    <property type="entry name" value="ATP-synt_ab"/>
    <property type="match status" value="1"/>
</dbReference>
<keyword evidence="3" id="KW-0406">Ion transport</keyword>
<dbReference type="Pfam" id="PF02874">
    <property type="entry name" value="ATP-synt_ab_N"/>
    <property type="match status" value="1"/>
</dbReference>
<evidence type="ECO:0000259" key="5">
    <source>
        <dbReference type="Pfam" id="PF02874"/>
    </source>
</evidence>
<dbReference type="GO" id="GO:0046961">
    <property type="term" value="F:proton-transporting ATPase activity, rotational mechanism"/>
    <property type="evidence" value="ECO:0007669"/>
    <property type="project" value="TreeGrafter"/>
</dbReference>
<keyword evidence="2" id="KW-0813">Transport</keyword>
<dbReference type="PANTHER" id="PTHR43389:SF4">
    <property type="entry name" value="V-TYPE PROTON ATPASE SUBUNIT B"/>
    <property type="match status" value="1"/>
</dbReference>
<evidence type="ECO:0000256" key="1">
    <source>
        <dbReference type="ARBA" id="ARBA00008936"/>
    </source>
</evidence>
<dbReference type="InterPro" id="IPR027417">
    <property type="entry name" value="P-loop_NTPase"/>
</dbReference>
<dbReference type="Gene3D" id="3.40.50.12240">
    <property type="match status" value="1"/>
</dbReference>
<feature type="domain" description="ATPase F1/V1/A1 complex alpha/beta subunit N-terminal" evidence="5">
    <location>
        <begin position="48"/>
        <end position="114"/>
    </location>
</feature>
<dbReference type="OrthoDB" id="439134at2759"/>
<feature type="domain" description="ATPase F1/V1/A1 complex alpha/beta subunit nucleotide-binding" evidence="4">
    <location>
        <begin position="171"/>
        <end position="250"/>
    </location>
</feature>
<dbReference type="SUPFAM" id="SSF52540">
    <property type="entry name" value="P-loop containing nucleoside triphosphate hydrolases"/>
    <property type="match status" value="1"/>
</dbReference>
<protein>
    <submittedName>
        <fullName evidence="6">VAPB protein</fullName>
    </submittedName>
</protein>
<dbReference type="GO" id="GO:0005524">
    <property type="term" value="F:ATP binding"/>
    <property type="evidence" value="ECO:0007669"/>
    <property type="project" value="InterPro"/>
</dbReference>
<evidence type="ECO:0000313" key="7">
    <source>
        <dbReference type="Proteomes" id="UP000604046"/>
    </source>
</evidence>
<dbReference type="PANTHER" id="PTHR43389">
    <property type="entry name" value="V-TYPE PROTON ATPASE SUBUNIT B"/>
    <property type="match status" value="1"/>
</dbReference>
<dbReference type="InterPro" id="IPR004100">
    <property type="entry name" value="ATPase_F1/V1/A1_a/bsu_N"/>
</dbReference>
<dbReference type="EMBL" id="CAJNDS010000512">
    <property type="protein sequence ID" value="CAE7213560.1"/>
    <property type="molecule type" value="Genomic_DNA"/>
</dbReference>
<evidence type="ECO:0000313" key="6">
    <source>
        <dbReference type="EMBL" id="CAE7213560.1"/>
    </source>
</evidence>
<evidence type="ECO:0000256" key="2">
    <source>
        <dbReference type="ARBA" id="ARBA00022448"/>
    </source>
</evidence>
<dbReference type="GO" id="GO:0007035">
    <property type="term" value="P:vacuolar acidification"/>
    <property type="evidence" value="ECO:0007669"/>
    <property type="project" value="TreeGrafter"/>
</dbReference>
<organism evidence="6 7">
    <name type="scientific">Symbiodinium natans</name>
    <dbReference type="NCBI Taxonomy" id="878477"/>
    <lineage>
        <taxon>Eukaryota</taxon>
        <taxon>Sar</taxon>
        <taxon>Alveolata</taxon>
        <taxon>Dinophyceae</taxon>
        <taxon>Suessiales</taxon>
        <taxon>Symbiodiniaceae</taxon>
        <taxon>Symbiodinium</taxon>
    </lineage>
</organism>
<evidence type="ECO:0000259" key="4">
    <source>
        <dbReference type="Pfam" id="PF00006"/>
    </source>
</evidence>
<gene>
    <name evidence="6" type="primary">VAPB</name>
    <name evidence="6" type="ORF">SNAT2548_LOCUS7344</name>
</gene>
<accession>A0A812JTL2</accession>
<dbReference type="CDD" id="cd18118">
    <property type="entry name" value="ATP-synt_V_A-type_beta_N"/>
    <property type="match status" value="1"/>
</dbReference>
<dbReference type="Proteomes" id="UP000604046">
    <property type="component" value="Unassembled WGS sequence"/>
</dbReference>
<sequence>MAVLAFSATRCIEHDVFPDNQKLSAAAVNAAAASRDYKVYPRIDYRTITGVEGPLVIMENVKFPTYGEIVNVNLSDGTVRQGQILEVNKKKAVVQVFEGTSNIDNRDCHIEFTGDTLKMPISDDLMGRAFNGSGKPIDKGPSVLAEDFLDINGAPLNPKSRVYPKEMIQTGISAIDTMNSVVRGQKLPLFSAAGLPHNEIAAQVCRQASLVKGKDVMDHTQENFSIVFGAMGVNMETARFFRNDFEESGAQRFL</sequence>